<proteinExistence type="predicted"/>
<dbReference type="AlphaFoldDB" id="A0AAV1M971"/>
<gene>
    <name evidence="1" type="ORF">PARMNEM_LOCUS21999</name>
</gene>
<keyword evidence="2" id="KW-1185">Reference proteome</keyword>
<comment type="caution">
    <text evidence="1">The sequence shown here is derived from an EMBL/GenBank/DDBJ whole genome shotgun (WGS) entry which is preliminary data.</text>
</comment>
<accession>A0AAV1M971</accession>
<evidence type="ECO:0000313" key="2">
    <source>
        <dbReference type="Proteomes" id="UP001314205"/>
    </source>
</evidence>
<organism evidence="1 2">
    <name type="scientific">Parnassius mnemosyne</name>
    <name type="common">clouded apollo</name>
    <dbReference type="NCBI Taxonomy" id="213953"/>
    <lineage>
        <taxon>Eukaryota</taxon>
        <taxon>Metazoa</taxon>
        <taxon>Ecdysozoa</taxon>
        <taxon>Arthropoda</taxon>
        <taxon>Hexapoda</taxon>
        <taxon>Insecta</taxon>
        <taxon>Pterygota</taxon>
        <taxon>Neoptera</taxon>
        <taxon>Endopterygota</taxon>
        <taxon>Lepidoptera</taxon>
        <taxon>Glossata</taxon>
        <taxon>Ditrysia</taxon>
        <taxon>Papilionoidea</taxon>
        <taxon>Papilionidae</taxon>
        <taxon>Parnassiinae</taxon>
        <taxon>Parnassini</taxon>
        <taxon>Parnassius</taxon>
        <taxon>Driopa</taxon>
    </lineage>
</organism>
<dbReference type="EMBL" id="CAVLGL010000148">
    <property type="protein sequence ID" value="CAK1603674.1"/>
    <property type="molecule type" value="Genomic_DNA"/>
</dbReference>
<evidence type="ECO:0000313" key="1">
    <source>
        <dbReference type="EMBL" id="CAK1603674.1"/>
    </source>
</evidence>
<protein>
    <submittedName>
        <fullName evidence="1">Uncharacterized protein</fullName>
    </submittedName>
</protein>
<sequence>MDKYLSDSNVSVNIDKTATNLISMRNKRARKEDLPQEFTKFRNEIKEMLAFFISTQQSELKVITSNLKDIQITNNNIETAVTNLSCQNEKFRKKIELLELQGKKDREYIVLLEDKIEDLQRSHKKTCIEIKNVPKMPQENNSDLINMIMKLFTHLSLEMDSRDLKDIYRLPSRKEGLKKAFDTVSVPILVQRLEAIGIRSKALSLFDSYLRDRRQQFKIDNLLSEEENIV</sequence>
<reference evidence="1 2" key="1">
    <citation type="submission" date="2023-11" db="EMBL/GenBank/DDBJ databases">
        <authorList>
            <person name="Hedman E."/>
            <person name="Englund M."/>
            <person name="Stromberg M."/>
            <person name="Nyberg Akerstrom W."/>
            <person name="Nylinder S."/>
            <person name="Jareborg N."/>
            <person name="Kallberg Y."/>
            <person name="Kronander E."/>
        </authorList>
    </citation>
    <scope>NUCLEOTIDE SEQUENCE [LARGE SCALE GENOMIC DNA]</scope>
</reference>
<dbReference type="Proteomes" id="UP001314205">
    <property type="component" value="Unassembled WGS sequence"/>
</dbReference>
<name>A0AAV1M971_9NEOP</name>